<evidence type="ECO:0000313" key="5">
    <source>
        <dbReference type="EMBL" id="MEA3570918.1"/>
    </source>
</evidence>
<feature type="domain" description="Replicative helicase loading/DNA remodeling protein DnaB N-terminal winged helix" evidence="4">
    <location>
        <begin position="26"/>
        <end position="186"/>
    </location>
</feature>
<sequence length="516" mass="58720">MRMNNMLHFTENHRYCVYRDFGLSPVDGKMLGLIYQPMVGAFAISLYRLLVEHVPQEQVGYSDVEQQRKLFLTLGLDPSEKGRKFLIEQTSRLEAVGLLQTNRLYVPDSDDYIYEYELQAPLAPAEFFRTQHLTLLLRDKIGKFAVLSLREQLFRGEPEAWSGVGLNKENITVPFYEIFELNTHSIDYELEQAIAETSIARQPGLKLALEEDAINYADIILRFPRESQNRSFVEALRFDPEGMGVVNYVARKYDLSVQDICRLLDEDGVFDPGGGILLDALQHKANLQFRQGKRRQEEREVAYGKIVALRGEEPKAAAASAQAGNVAEEVAVQMEYYVDVPPQFQSKCDIHQYNMMLRNEPYTRLLKTFFPGSIPDNLLDIFEKIDLNYKLPGEVINVLIHYLMSLLTSGGEQRINRNFIDAIAANMLLKQINTYEQAVQYIRDQSKVKEKVKEKAGGAASGGGRARTYGSRGAKPKPEIPIVERTGQETAVSEEEFAELIKMAERMQSGKHKKEV</sequence>
<keyword evidence="6" id="KW-1185">Reference proteome</keyword>
<dbReference type="Proteomes" id="UP001292216">
    <property type="component" value="Unassembled WGS sequence"/>
</dbReference>
<evidence type="ECO:0000259" key="4">
    <source>
        <dbReference type="Pfam" id="PF25888"/>
    </source>
</evidence>
<organism evidence="5 6">
    <name type="scientific">Paenibacillus phoenicis</name>
    <dbReference type="NCBI Taxonomy" id="554117"/>
    <lineage>
        <taxon>Bacteria</taxon>
        <taxon>Bacillati</taxon>
        <taxon>Bacillota</taxon>
        <taxon>Bacilli</taxon>
        <taxon>Bacillales</taxon>
        <taxon>Paenibacillaceae</taxon>
        <taxon>Paenibacillus</taxon>
    </lineage>
</organism>
<feature type="region of interest" description="Disordered" evidence="2">
    <location>
        <begin position="453"/>
        <end position="491"/>
    </location>
</feature>
<name>A0ABU5PLW3_9BACL</name>
<comment type="caution">
    <text evidence="5">The sequence shown here is derived from an EMBL/GenBank/DDBJ whole genome shotgun (WGS) entry which is preliminary data.</text>
</comment>
<evidence type="ECO:0000256" key="2">
    <source>
        <dbReference type="SAM" id="MobiDB-lite"/>
    </source>
</evidence>
<dbReference type="RefSeq" id="WP_260070535.1">
    <property type="nucleotide sequence ID" value="NZ_CBCSKM010000008.1"/>
</dbReference>
<accession>A0ABU5PLW3</accession>
<dbReference type="Pfam" id="PF07261">
    <property type="entry name" value="DnaB_2"/>
    <property type="match status" value="1"/>
</dbReference>
<dbReference type="InterPro" id="IPR006343">
    <property type="entry name" value="DnaB/C_C"/>
</dbReference>
<evidence type="ECO:0000313" key="6">
    <source>
        <dbReference type="Proteomes" id="UP001292216"/>
    </source>
</evidence>
<protein>
    <submittedName>
        <fullName evidence="5">DnaD domain protein</fullName>
    </submittedName>
</protein>
<comment type="similarity">
    <text evidence="1">Belongs to the DnaB/DnaD family.</text>
</comment>
<reference evidence="5 6" key="1">
    <citation type="submission" date="2023-12" db="EMBL/GenBank/DDBJ databases">
        <title>Whole genome sequencing of Paenibacillus phoenicis isolated from the Phoenix Mars Lander spacecraft assembly facility.</title>
        <authorList>
            <person name="Garcia A."/>
            <person name="Venkateswaran K."/>
        </authorList>
    </citation>
    <scope>NUCLEOTIDE SEQUENCE [LARGE SCALE GENOMIC DNA]</scope>
    <source>
        <strain evidence="5 6">3PO2SA</strain>
    </source>
</reference>
<dbReference type="InterPro" id="IPR058660">
    <property type="entry name" value="WHD_DnaB"/>
</dbReference>
<dbReference type="EMBL" id="JAYERP010000001">
    <property type="protein sequence ID" value="MEA3570918.1"/>
    <property type="molecule type" value="Genomic_DNA"/>
</dbReference>
<evidence type="ECO:0000259" key="3">
    <source>
        <dbReference type="Pfam" id="PF07261"/>
    </source>
</evidence>
<evidence type="ECO:0000256" key="1">
    <source>
        <dbReference type="ARBA" id="ARBA00093462"/>
    </source>
</evidence>
<feature type="domain" description="DnaB/C C-terminal" evidence="3">
    <location>
        <begin position="389"/>
        <end position="442"/>
    </location>
</feature>
<proteinExistence type="inferred from homology"/>
<dbReference type="Pfam" id="PF25888">
    <property type="entry name" value="WHD_DnaB"/>
    <property type="match status" value="1"/>
</dbReference>
<gene>
    <name evidence="5" type="ORF">U9M73_13075</name>
</gene>